<name>A0A8S5MHT1_9CAUD</name>
<accession>A0A8S5MHT1</accession>
<dbReference type="EMBL" id="BK014907">
    <property type="protein sequence ID" value="DAD81768.1"/>
    <property type="molecule type" value="Genomic_DNA"/>
</dbReference>
<organism evidence="1">
    <name type="scientific">Siphoviridae sp. ctHxr66</name>
    <dbReference type="NCBI Taxonomy" id="2826237"/>
    <lineage>
        <taxon>Viruses</taxon>
        <taxon>Duplodnaviria</taxon>
        <taxon>Heunggongvirae</taxon>
        <taxon>Uroviricota</taxon>
        <taxon>Caudoviricetes</taxon>
    </lineage>
</organism>
<sequence>MNRDEMIQAIEAILKRGNNAEVRRKGDGVIVLEVQKKIKYQTPA</sequence>
<reference evidence="1" key="1">
    <citation type="journal article" date="2021" name="Proc. Natl. Acad. Sci. U.S.A.">
        <title>A Catalog of Tens of Thousands of Viruses from Human Metagenomes Reveals Hidden Associations with Chronic Diseases.</title>
        <authorList>
            <person name="Tisza M.J."/>
            <person name="Buck C.B."/>
        </authorList>
    </citation>
    <scope>NUCLEOTIDE SEQUENCE</scope>
    <source>
        <strain evidence="1">CtHxr66</strain>
    </source>
</reference>
<evidence type="ECO:0000313" key="1">
    <source>
        <dbReference type="EMBL" id="DAD81768.1"/>
    </source>
</evidence>
<protein>
    <submittedName>
        <fullName evidence="1">Uncharacterized protein</fullName>
    </submittedName>
</protein>
<proteinExistence type="predicted"/>